<evidence type="ECO:0000256" key="1">
    <source>
        <dbReference type="SAM" id="MobiDB-lite"/>
    </source>
</evidence>
<dbReference type="EMBL" id="JAOPGA020001714">
    <property type="protein sequence ID" value="KAL0490764.1"/>
    <property type="molecule type" value="Genomic_DNA"/>
</dbReference>
<proteinExistence type="predicted"/>
<feature type="compositionally biased region" description="Basic residues" evidence="1">
    <location>
        <begin position="125"/>
        <end position="134"/>
    </location>
</feature>
<evidence type="ECO:0000313" key="3">
    <source>
        <dbReference type="Proteomes" id="UP001431209"/>
    </source>
</evidence>
<feature type="region of interest" description="Disordered" evidence="1">
    <location>
        <begin position="120"/>
        <end position="211"/>
    </location>
</feature>
<gene>
    <name evidence="2" type="ORF">AKO1_002514</name>
</gene>
<feature type="compositionally biased region" description="Basic and acidic residues" evidence="1">
    <location>
        <begin position="151"/>
        <end position="160"/>
    </location>
</feature>
<protein>
    <submittedName>
        <fullName evidence="2">Uncharacterized protein</fullName>
    </submittedName>
</protein>
<feature type="compositionally biased region" description="Basic residues" evidence="1">
    <location>
        <begin position="84"/>
        <end position="93"/>
    </location>
</feature>
<keyword evidence="3" id="KW-1185">Reference proteome</keyword>
<sequence length="211" mass="23429">MHNLDFVKIQDADGKEGSFPREGLCLNRLEVIGKFFHKIVQLGSPTKKQPNPNWVFTPKKQHVLVKTPAKPSSSGETKAVIQPPKKKVIKNRGKQTSIKSFVEKKAIDVENDPIEQFSDEEKKTVTKRKRKRTSATRDADEKPSSSAAGEAETHQPDVKKVKINHIVSGAHSEQDVPHIPHKKTSLTTEEATTTAPPPVQKDTTTTTTDVQ</sequence>
<comment type="caution">
    <text evidence="2">The sequence shown here is derived from an EMBL/GenBank/DDBJ whole genome shotgun (WGS) entry which is preliminary data.</text>
</comment>
<reference evidence="2 3" key="1">
    <citation type="submission" date="2024-03" db="EMBL/GenBank/DDBJ databases">
        <title>The Acrasis kona genome and developmental transcriptomes reveal deep origins of eukaryotic multicellular pathways.</title>
        <authorList>
            <person name="Sheikh S."/>
            <person name="Fu C.-J."/>
            <person name="Brown M.W."/>
            <person name="Baldauf S.L."/>
        </authorList>
    </citation>
    <scope>NUCLEOTIDE SEQUENCE [LARGE SCALE GENOMIC DNA]</scope>
    <source>
        <strain evidence="2 3">ATCC MYA-3509</strain>
    </source>
</reference>
<evidence type="ECO:0000313" key="2">
    <source>
        <dbReference type="EMBL" id="KAL0490764.1"/>
    </source>
</evidence>
<dbReference type="AlphaFoldDB" id="A0AAW2ZMX5"/>
<feature type="region of interest" description="Disordered" evidence="1">
    <location>
        <begin position="66"/>
        <end position="95"/>
    </location>
</feature>
<accession>A0AAW2ZMX5</accession>
<organism evidence="2 3">
    <name type="scientific">Acrasis kona</name>
    <dbReference type="NCBI Taxonomy" id="1008807"/>
    <lineage>
        <taxon>Eukaryota</taxon>
        <taxon>Discoba</taxon>
        <taxon>Heterolobosea</taxon>
        <taxon>Tetramitia</taxon>
        <taxon>Eutetramitia</taxon>
        <taxon>Acrasidae</taxon>
        <taxon>Acrasis</taxon>
    </lineage>
</organism>
<name>A0AAW2ZMX5_9EUKA</name>
<dbReference type="Proteomes" id="UP001431209">
    <property type="component" value="Unassembled WGS sequence"/>
</dbReference>